<evidence type="ECO:0000313" key="2">
    <source>
        <dbReference type="EMBL" id="KAF7365241.1"/>
    </source>
</evidence>
<feature type="region of interest" description="Disordered" evidence="1">
    <location>
        <begin position="1"/>
        <end position="22"/>
    </location>
</feature>
<name>A0A8H6YVU0_9AGAR</name>
<organism evidence="2 3">
    <name type="scientific">Mycena venus</name>
    <dbReference type="NCBI Taxonomy" id="2733690"/>
    <lineage>
        <taxon>Eukaryota</taxon>
        <taxon>Fungi</taxon>
        <taxon>Dikarya</taxon>
        <taxon>Basidiomycota</taxon>
        <taxon>Agaricomycotina</taxon>
        <taxon>Agaricomycetes</taxon>
        <taxon>Agaricomycetidae</taxon>
        <taxon>Agaricales</taxon>
        <taxon>Marasmiineae</taxon>
        <taxon>Mycenaceae</taxon>
        <taxon>Mycena</taxon>
    </lineage>
</organism>
<dbReference type="OrthoDB" id="2526979at2759"/>
<feature type="region of interest" description="Disordered" evidence="1">
    <location>
        <begin position="97"/>
        <end position="128"/>
    </location>
</feature>
<comment type="caution">
    <text evidence="2">The sequence shown here is derived from an EMBL/GenBank/DDBJ whole genome shotgun (WGS) entry which is preliminary data.</text>
</comment>
<evidence type="ECO:0000313" key="3">
    <source>
        <dbReference type="Proteomes" id="UP000620124"/>
    </source>
</evidence>
<evidence type="ECO:0008006" key="4">
    <source>
        <dbReference type="Google" id="ProtNLM"/>
    </source>
</evidence>
<gene>
    <name evidence="2" type="ORF">MVEN_00395900</name>
</gene>
<reference evidence="2" key="1">
    <citation type="submission" date="2020-05" db="EMBL/GenBank/DDBJ databases">
        <title>Mycena genomes resolve the evolution of fungal bioluminescence.</title>
        <authorList>
            <person name="Tsai I.J."/>
        </authorList>
    </citation>
    <scope>NUCLEOTIDE SEQUENCE</scope>
    <source>
        <strain evidence="2">CCC161011</strain>
    </source>
</reference>
<dbReference type="EMBL" id="JACAZI010000003">
    <property type="protein sequence ID" value="KAF7365241.1"/>
    <property type="molecule type" value="Genomic_DNA"/>
</dbReference>
<dbReference type="Proteomes" id="UP000620124">
    <property type="component" value="Unassembled WGS sequence"/>
</dbReference>
<accession>A0A8H6YVU0</accession>
<protein>
    <recommendedName>
        <fullName evidence="4">HIT-type domain-containing protein</fullName>
    </recommendedName>
</protein>
<proteinExistence type="predicted"/>
<evidence type="ECO:0000256" key="1">
    <source>
        <dbReference type="SAM" id="MobiDB-lite"/>
    </source>
</evidence>
<keyword evidence="3" id="KW-1185">Reference proteome</keyword>
<sequence length="232" mass="24701">MTMYESAEASPLNSPADSLVALPDDRPRLRRCRTSSSLSVFSACSSKITLDLPTKTDPSVYLTVRTGTHSAFGAFSPTPDAHSSLQFFATPVRRKRPTVVPPVPERSHTIPSISRTAPSLADRVPPSPSSAPLLDFDTDYATPCRVLGSPAPIHDPTPPTLASVERRSRLCSNRMLCATCRTSGTNFPACARCGAAWCSRACRLPNGVRHVCPAATPQAAAAAAFAPKHGYL</sequence>
<dbReference type="AlphaFoldDB" id="A0A8H6YVU0"/>